<evidence type="ECO:0000256" key="5">
    <source>
        <dbReference type="ARBA" id="ARBA00022679"/>
    </source>
</evidence>
<evidence type="ECO:0000256" key="7">
    <source>
        <dbReference type="ARBA" id="ARBA00023002"/>
    </source>
</evidence>
<dbReference type="InterPro" id="IPR014777">
    <property type="entry name" value="4pyrrole_Mease_sub1"/>
</dbReference>
<dbReference type="GO" id="GO:0051287">
    <property type="term" value="F:NAD binding"/>
    <property type="evidence" value="ECO:0007669"/>
    <property type="project" value="InterPro"/>
</dbReference>
<keyword evidence="8" id="KW-0520">NAD</keyword>
<dbReference type="OrthoDB" id="9815856at2"/>
<dbReference type="RefSeq" id="WP_097279636.1">
    <property type="nucleotide sequence ID" value="NZ_OCNJ01000005.1"/>
</dbReference>
<dbReference type="GO" id="GO:0004851">
    <property type="term" value="F:uroporphyrin-III C-methyltransferase activity"/>
    <property type="evidence" value="ECO:0007669"/>
    <property type="project" value="InterPro"/>
</dbReference>
<dbReference type="Gene3D" id="3.40.50.720">
    <property type="entry name" value="NAD(P)-binding Rossmann-like Domain"/>
    <property type="match status" value="1"/>
</dbReference>
<evidence type="ECO:0000256" key="13">
    <source>
        <dbReference type="ARBA" id="ARBA00047561"/>
    </source>
</evidence>
<dbReference type="Gene3D" id="3.30.160.110">
    <property type="entry name" value="Siroheme synthase, domain 2"/>
    <property type="match status" value="1"/>
</dbReference>
<evidence type="ECO:0000259" key="18">
    <source>
        <dbReference type="Pfam" id="PF14824"/>
    </source>
</evidence>
<dbReference type="InterPro" id="IPR036291">
    <property type="entry name" value="NAD(P)-bd_dom_sf"/>
</dbReference>
<dbReference type="InterPro" id="IPR028281">
    <property type="entry name" value="Sirohaem_synthase_central"/>
</dbReference>
<feature type="domain" description="Tetrapyrrole methylase" evidence="16">
    <location>
        <begin position="230"/>
        <end position="438"/>
    </location>
</feature>
<feature type="domain" description="Siroheme synthase central" evidence="18">
    <location>
        <begin position="134"/>
        <end position="154"/>
    </location>
</feature>
<dbReference type="GO" id="GO:0019354">
    <property type="term" value="P:siroheme biosynthetic process"/>
    <property type="evidence" value="ECO:0007669"/>
    <property type="project" value="UniProtKB-UniPathway"/>
</dbReference>
<feature type="domain" description="Sirohaem synthase dimerisation" evidence="17">
    <location>
        <begin position="160"/>
        <end position="217"/>
    </location>
</feature>
<dbReference type="PROSITE" id="PS00840">
    <property type="entry name" value="SUMT_2"/>
    <property type="match status" value="1"/>
</dbReference>
<evidence type="ECO:0000256" key="4">
    <source>
        <dbReference type="ARBA" id="ARBA00022603"/>
    </source>
</evidence>
<evidence type="ECO:0000256" key="2">
    <source>
        <dbReference type="ARBA" id="ARBA00005879"/>
    </source>
</evidence>
<dbReference type="Gene3D" id="3.40.1010.10">
    <property type="entry name" value="Cobalt-precorrin-4 Transmethylase, Domain 1"/>
    <property type="match status" value="1"/>
</dbReference>
<dbReference type="Gene3D" id="1.10.8.210">
    <property type="entry name" value="Sirohaem synthase, dimerisation domain"/>
    <property type="match status" value="1"/>
</dbReference>
<reference evidence="19 20" key="1">
    <citation type="submission" date="2017-09" db="EMBL/GenBank/DDBJ databases">
        <authorList>
            <person name="Ehlers B."/>
            <person name="Leendertz F.H."/>
        </authorList>
    </citation>
    <scope>NUCLEOTIDE SEQUENCE [LARGE SCALE GENOMIC DNA]</scope>
    <source>
        <strain evidence="19 20">USBA 140</strain>
    </source>
</reference>
<comment type="pathway">
    <text evidence="12">Porphyrin-containing compound metabolism; siroheme biosynthesis; precorrin-2 from uroporphyrinogen III: step 1/1.</text>
</comment>
<evidence type="ECO:0000256" key="8">
    <source>
        <dbReference type="ARBA" id="ARBA00023027"/>
    </source>
</evidence>
<evidence type="ECO:0000256" key="15">
    <source>
        <dbReference type="RuleBase" id="RU003960"/>
    </source>
</evidence>
<dbReference type="InterPro" id="IPR006367">
    <property type="entry name" value="Sirohaem_synthase_N"/>
</dbReference>
<proteinExistence type="inferred from homology"/>
<evidence type="ECO:0000256" key="11">
    <source>
        <dbReference type="ARBA" id="ARBA00023268"/>
    </source>
</evidence>
<dbReference type="NCBIfam" id="TIGR01469">
    <property type="entry name" value="cobA_cysG_Cterm"/>
    <property type="match status" value="1"/>
</dbReference>
<comment type="catalytic activity">
    <reaction evidence="13">
        <text>precorrin-2 + NAD(+) = sirohydrochlorin + NADH + 2 H(+)</text>
        <dbReference type="Rhea" id="RHEA:15613"/>
        <dbReference type="ChEBI" id="CHEBI:15378"/>
        <dbReference type="ChEBI" id="CHEBI:57540"/>
        <dbReference type="ChEBI" id="CHEBI:57945"/>
        <dbReference type="ChEBI" id="CHEBI:58351"/>
        <dbReference type="ChEBI" id="CHEBI:58827"/>
        <dbReference type="EC" id="1.3.1.76"/>
    </reaction>
</comment>
<dbReference type="InterPro" id="IPR006366">
    <property type="entry name" value="CobA/CysG_C"/>
</dbReference>
<dbReference type="PROSITE" id="PS00839">
    <property type="entry name" value="SUMT_1"/>
    <property type="match status" value="1"/>
</dbReference>
<dbReference type="GO" id="GO:0009236">
    <property type="term" value="P:cobalamin biosynthetic process"/>
    <property type="evidence" value="ECO:0007669"/>
    <property type="project" value="UniProtKB-KW"/>
</dbReference>
<dbReference type="SUPFAM" id="SSF51735">
    <property type="entry name" value="NAD(P)-binding Rossmann-fold domains"/>
    <property type="match status" value="1"/>
</dbReference>
<dbReference type="NCBIfam" id="TIGR01470">
    <property type="entry name" value="cysG_Nterm"/>
    <property type="match status" value="1"/>
</dbReference>
<dbReference type="PIRSF" id="PIRSF036426">
    <property type="entry name" value="Sirohaem_synth"/>
    <property type="match status" value="1"/>
</dbReference>
<keyword evidence="5 15" id="KW-0808">Transferase</keyword>
<dbReference type="Gene3D" id="3.30.950.10">
    <property type="entry name" value="Methyltransferase, Cobalt-precorrin-4 Transmethylase, Domain 2"/>
    <property type="match status" value="1"/>
</dbReference>
<evidence type="ECO:0000256" key="3">
    <source>
        <dbReference type="ARBA" id="ARBA00022573"/>
    </source>
</evidence>
<keyword evidence="7" id="KW-0560">Oxidoreductase</keyword>
<evidence type="ECO:0000259" key="16">
    <source>
        <dbReference type="Pfam" id="PF00590"/>
    </source>
</evidence>
<dbReference type="AlphaFoldDB" id="A0A286GMU6"/>
<dbReference type="InterPro" id="IPR003043">
    <property type="entry name" value="Uropor_MeTrfase_CS"/>
</dbReference>
<evidence type="ECO:0000256" key="10">
    <source>
        <dbReference type="ARBA" id="ARBA00023244"/>
    </source>
</evidence>
<dbReference type="FunFam" id="3.40.1010.10:FF:000001">
    <property type="entry name" value="Siroheme synthase"/>
    <property type="match status" value="1"/>
</dbReference>
<keyword evidence="6" id="KW-0949">S-adenosyl-L-methionine</keyword>
<dbReference type="GO" id="GO:0051266">
    <property type="term" value="F:sirohydrochlorin ferrochelatase activity"/>
    <property type="evidence" value="ECO:0007669"/>
    <property type="project" value="InterPro"/>
</dbReference>
<sequence>MPNPPSPPEALPYLPVFLDVRGRKVVLVGGTEATASKARLTVRAGAAAVVVAESLCPDLAALVREGSVVWHRDSFRPELLDGAAIVIDGSGDAALTAEVRAAAEARGIPCNVVDVPEQCDFIVPAILDRAPVVVAVSTGGAAPALARTIRQRLETAIPAGYGRLARAAQACRQRVKDALPTARARQRFWDGVLTGDRADTLMALPEAEAVAAIEAELARFAAAPAEEGSVTLVGAGPGDPGLLTLHAAKAIETADVILHDALVPAAILGLARRETRLVPVGKRKGRPSVAQAFTNRMMAACAARGLRVVRLKAGDPFVFGRGGEEADYLRAKGIPVRVLPGITAAVGAAAEMGLPLTHRGVARSVRFVTAQCRTEAETAAMDWRALADAATTLAVYMGRDRMAAIARRLVAAGLPGDTPMAVAENACRPDAAHHFGTAAGFAAGGGEAMGSGPAILFVGDAVGAAPGWQAVCAQVTVSPRAAKMARAARVASGVGVGVAASG</sequence>
<dbReference type="EMBL" id="OCNJ01000005">
    <property type="protein sequence ID" value="SOD96314.1"/>
    <property type="molecule type" value="Genomic_DNA"/>
</dbReference>
<dbReference type="InterPro" id="IPR035996">
    <property type="entry name" value="4pyrrol_Methylase_sf"/>
</dbReference>
<feature type="active site" description="Proton donor" evidence="14">
    <location>
        <position position="282"/>
    </location>
</feature>
<dbReference type="PANTHER" id="PTHR45790:SF3">
    <property type="entry name" value="S-ADENOSYL-L-METHIONINE-DEPENDENT UROPORPHYRINOGEN III METHYLTRANSFERASE, CHLOROPLASTIC"/>
    <property type="match status" value="1"/>
</dbReference>
<evidence type="ECO:0000256" key="6">
    <source>
        <dbReference type="ARBA" id="ARBA00022691"/>
    </source>
</evidence>
<dbReference type="Pfam" id="PF10414">
    <property type="entry name" value="CysG_dimeriser"/>
    <property type="match status" value="1"/>
</dbReference>
<dbReference type="UniPathway" id="UPA00262">
    <property type="reaction ID" value="UER00211"/>
</dbReference>
<dbReference type="NCBIfam" id="NF007922">
    <property type="entry name" value="PRK10637.1"/>
    <property type="match status" value="1"/>
</dbReference>
<dbReference type="SUPFAM" id="SSF53790">
    <property type="entry name" value="Tetrapyrrole methylase"/>
    <property type="match status" value="1"/>
</dbReference>
<name>A0A286GMU6_9PROT</name>
<keyword evidence="3" id="KW-0169">Cobalamin biosynthesis</keyword>
<dbReference type="Pfam" id="PF00590">
    <property type="entry name" value="TP_methylase"/>
    <property type="match status" value="1"/>
</dbReference>
<gene>
    <name evidence="19" type="ORF">SAMN05421508_105264</name>
</gene>
<dbReference type="InterPro" id="IPR050161">
    <property type="entry name" value="Siro_Cobalamin_biosynth"/>
</dbReference>
<dbReference type="PANTHER" id="PTHR45790">
    <property type="entry name" value="SIROHEME SYNTHASE-RELATED"/>
    <property type="match status" value="1"/>
</dbReference>
<dbReference type="InterPro" id="IPR014776">
    <property type="entry name" value="4pyrrole_Mease_sub2"/>
</dbReference>
<evidence type="ECO:0000256" key="12">
    <source>
        <dbReference type="ARBA" id="ARBA00025705"/>
    </source>
</evidence>
<dbReference type="InterPro" id="IPR000878">
    <property type="entry name" value="4pyrrol_Mease"/>
</dbReference>
<keyword evidence="11" id="KW-0511">Multifunctional enzyme</keyword>
<protein>
    <submittedName>
        <fullName evidence="19">Uroporphyrinogen-III C-methyltransferase</fullName>
    </submittedName>
</protein>
<evidence type="ECO:0000256" key="9">
    <source>
        <dbReference type="ARBA" id="ARBA00023239"/>
    </source>
</evidence>
<evidence type="ECO:0000256" key="1">
    <source>
        <dbReference type="ARBA" id="ARBA00005010"/>
    </source>
</evidence>
<dbReference type="GO" id="GO:0043115">
    <property type="term" value="F:precorrin-2 dehydrogenase activity"/>
    <property type="evidence" value="ECO:0007669"/>
    <property type="project" value="UniProtKB-EC"/>
</dbReference>
<organism evidence="19 20">
    <name type="scientific">Caenispirillum bisanense</name>
    <dbReference type="NCBI Taxonomy" id="414052"/>
    <lineage>
        <taxon>Bacteria</taxon>
        <taxon>Pseudomonadati</taxon>
        <taxon>Pseudomonadota</taxon>
        <taxon>Alphaproteobacteria</taxon>
        <taxon>Rhodospirillales</taxon>
        <taxon>Novispirillaceae</taxon>
        <taxon>Caenispirillum</taxon>
    </lineage>
</organism>
<dbReference type="Proteomes" id="UP000219621">
    <property type="component" value="Unassembled WGS sequence"/>
</dbReference>
<dbReference type="InterPro" id="IPR019478">
    <property type="entry name" value="Sirohaem_synthase_dimer_dom"/>
</dbReference>
<comment type="pathway">
    <text evidence="1">Porphyrin-containing compound metabolism; siroheme biosynthesis; sirohydrochlorin from precorrin-2: step 1/1.</text>
</comment>
<dbReference type="InterPro" id="IPR012409">
    <property type="entry name" value="Sirohaem_synth"/>
</dbReference>
<evidence type="ECO:0000313" key="20">
    <source>
        <dbReference type="Proteomes" id="UP000219621"/>
    </source>
</evidence>
<keyword evidence="4 15" id="KW-0489">Methyltransferase</keyword>
<accession>A0A286GMU6</accession>
<dbReference type="SUPFAM" id="SSF75615">
    <property type="entry name" value="Siroheme synthase middle domains-like"/>
    <property type="match status" value="1"/>
</dbReference>
<comment type="similarity">
    <text evidence="2 15">Belongs to the precorrin methyltransferase family.</text>
</comment>
<dbReference type="Pfam" id="PF13241">
    <property type="entry name" value="NAD_binding_7"/>
    <property type="match status" value="1"/>
</dbReference>
<keyword evidence="10" id="KW-0627">Porphyrin biosynthesis</keyword>
<dbReference type="CDD" id="cd11642">
    <property type="entry name" value="SUMT"/>
    <property type="match status" value="1"/>
</dbReference>
<keyword evidence="20" id="KW-1185">Reference proteome</keyword>
<dbReference type="GO" id="GO:0032259">
    <property type="term" value="P:methylation"/>
    <property type="evidence" value="ECO:0007669"/>
    <property type="project" value="UniProtKB-KW"/>
</dbReference>
<dbReference type="InterPro" id="IPR037115">
    <property type="entry name" value="Sirohaem_synt_dimer_dom_sf"/>
</dbReference>
<evidence type="ECO:0000313" key="19">
    <source>
        <dbReference type="EMBL" id="SOD96314.1"/>
    </source>
</evidence>
<evidence type="ECO:0000259" key="17">
    <source>
        <dbReference type="Pfam" id="PF10414"/>
    </source>
</evidence>
<dbReference type="Pfam" id="PF14824">
    <property type="entry name" value="Sirohm_synth_M"/>
    <property type="match status" value="1"/>
</dbReference>
<evidence type="ECO:0000256" key="14">
    <source>
        <dbReference type="PIRSR" id="PIRSR036426-1"/>
    </source>
</evidence>
<dbReference type="NCBIfam" id="NF004790">
    <property type="entry name" value="PRK06136.1"/>
    <property type="match status" value="1"/>
</dbReference>
<keyword evidence="9" id="KW-0456">Lyase</keyword>
<feature type="active site" description="Proton acceptor" evidence="14">
    <location>
        <position position="260"/>
    </location>
</feature>